<feature type="transmembrane region" description="Helical" evidence="2">
    <location>
        <begin position="238"/>
        <end position="260"/>
    </location>
</feature>
<evidence type="ECO:0000256" key="2">
    <source>
        <dbReference type="SAM" id="Phobius"/>
    </source>
</evidence>
<feature type="transmembrane region" description="Helical" evidence="2">
    <location>
        <begin position="272"/>
        <end position="292"/>
    </location>
</feature>
<evidence type="ECO:0000313" key="4">
    <source>
        <dbReference type="Proteomes" id="UP000813444"/>
    </source>
</evidence>
<feature type="region of interest" description="Disordered" evidence="1">
    <location>
        <begin position="113"/>
        <end position="137"/>
    </location>
</feature>
<keyword evidence="2" id="KW-0472">Membrane</keyword>
<feature type="transmembrane region" description="Helical" evidence="2">
    <location>
        <begin position="304"/>
        <end position="329"/>
    </location>
</feature>
<feature type="compositionally biased region" description="Polar residues" evidence="1">
    <location>
        <begin position="117"/>
        <end position="132"/>
    </location>
</feature>
<keyword evidence="2" id="KW-0812">Transmembrane</keyword>
<keyword evidence="4" id="KW-1185">Reference proteome</keyword>
<dbReference type="AlphaFoldDB" id="A0A8K0SPS8"/>
<keyword evidence="2" id="KW-1133">Transmembrane helix</keyword>
<reference evidence="3" key="1">
    <citation type="journal article" date="2021" name="Nat. Commun.">
        <title>Genetic determinants of endophytism in the Arabidopsis root mycobiome.</title>
        <authorList>
            <person name="Mesny F."/>
            <person name="Miyauchi S."/>
            <person name="Thiergart T."/>
            <person name="Pickel B."/>
            <person name="Atanasova L."/>
            <person name="Karlsson M."/>
            <person name="Huettel B."/>
            <person name="Barry K.W."/>
            <person name="Haridas S."/>
            <person name="Chen C."/>
            <person name="Bauer D."/>
            <person name="Andreopoulos W."/>
            <person name="Pangilinan J."/>
            <person name="LaButti K."/>
            <person name="Riley R."/>
            <person name="Lipzen A."/>
            <person name="Clum A."/>
            <person name="Drula E."/>
            <person name="Henrissat B."/>
            <person name="Kohler A."/>
            <person name="Grigoriev I.V."/>
            <person name="Martin F.M."/>
            <person name="Hacquard S."/>
        </authorList>
    </citation>
    <scope>NUCLEOTIDE SEQUENCE</scope>
    <source>
        <strain evidence="3">MPI-CAGE-CH-0235</strain>
    </source>
</reference>
<dbReference type="InterPro" id="IPR036259">
    <property type="entry name" value="MFS_trans_sf"/>
</dbReference>
<sequence length="341" mass="37281">MAGRCFSRSDARSNRLHPTLVLSPVDNSGLSPQRAAVSAHTSPVAQPPRHQRHASLNAATTSSSSSATLRPPPRYPPTPRSASEMVLPSETAPLLANAGGRANTTTIRYLEPERPSSVETVKASNGPGSSAAATPPLTPFPRWVNAVEEDDDEEECRRIMSARYAFSDASRNRDVSPGWQPIEEEATARRTETRHLVGAVMHAVVLLLQVLVTLGVLGVTTWMAVYEKSQAAGPFWNWFWKLVEPSLGMTLFFCFCALIVHETLPLSNMALMYFQAVILLFTTVSSMSLWVMCLEERSDGIKAVVLGCAVFMWGTGVLAFVRASAVWMAHGDDGERRRQRG</sequence>
<evidence type="ECO:0000256" key="1">
    <source>
        <dbReference type="SAM" id="MobiDB-lite"/>
    </source>
</evidence>
<name>A0A8K0SPS8_9HYPO</name>
<dbReference type="EMBL" id="JAGPNK010000011">
    <property type="protein sequence ID" value="KAH7311553.1"/>
    <property type="molecule type" value="Genomic_DNA"/>
</dbReference>
<protein>
    <submittedName>
        <fullName evidence="3">Uncharacterized protein</fullName>
    </submittedName>
</protein>
<dbReference type="OrthoDB" id="5105067at2759"/>
<accession>A0A8K0SPS8</accession>
<feature type="compositionally biased region" description="Low complexity" evidence="1">
    <location>
        <begin position="58"/>
        <end position="68"/>
    </location>
</feature>
<feature type="region of interest" description="Disordered" evidence="1">
    <location>
        <begin position="1"/>
        <end position="84"/>
    </location>
</feature>
<dbReference type="Proteomes" id="UP000813444">
    <property type="component" value="Unassembled WGS sequence"/>
</dbReference>
<dbReference type="SUPFAM" id="SSF103473">
    <property type="entry name" value="MFS general substrate transporter"/>
    <property type="match status" value="1"/>
</dbReference>
<gene>
    <name evidence="3" type="ORF">B0I35DRAFT_514310</name>
</gene>
<proteinExistence type="predicted"/>
<feature type="compositionally biased region" description="Pro residues" evidence="1">
    <location>
        <begin position="70"/>
        <end position="79"/>
    </location>
</feature>
<comment type="caution">
    <text evidence="3">The sequence shown here is derived from an EMBL/GenBank/DDBJ whole genome shotgun (WGS) entry which is preliminary data.</text>
</comment>
<feature type="transmembrane region" description="Helical" evidence="2">
    <location>
        <begin position="199"/>
        <end position="226"/>
    </location>
</feature>
<evidence type="ECO:0000313" key="3">
    <source>
        <dbReference type="EMBL" id="KAH7311553.1"/>
    </source>
</evidence>
<organism evidence="3 4">
    <name type="scientific">Stachybotrys elegans</name>
    <dbReference type="NCBI Taxonomy" id="80388"/>
    <lineage>
        <taxon>Eukaryota</taxon>
        <taxon>Fungi</taxon>
        <taxon>Dikarya</taxon>
        <taxon>Ascomycota</taxon>
        <taxon>Pezizomycotina</taxon>
        <taxon>Sordariomycetes</taxon>
        <taxon>Hypocreomycetidae</taxon>
        <taxon>Hypocreales</taxon>
        <taxon>Stachybotryaceae</taxon>
        <taxon>Stachybotrys</taxon>
    </lineage>
</organism>